<gene>
    <name evidence="1" type="ORF">GPUH_LOCUS5819</name>
</gene>
<protein>
    <submittedName>
        <fullName evidence="1">Uncharacterized protein</fullName>
    </submittedName>
</protein>
<keyword evidence="2" id="KW-1185">Reference proteome</keyword>
<evidence type="ECO:0000313" key="2">
    <source>
        <dbReference type="Proteomes" id="UP000271098"/>
    </source>
</evidence>
<dbReference type="EMBL" id="UYRT01012777">
    <property type="protein sequence ID" value="VDK52274.1"/>
    <property type="molecule type" value="Genomic_DNA"/>
</dbReference>
<accession>A0A3P6S8X3</accession>
<name>A0A3P6S8X3_9BILA</name>
<dbReference type="AlphaFoldDB" id="A0A3P6S8X3"/>
<proteinExistence type="predicted"/>
<dbReference type="Proteomes" id="UP000271098">
    <property type="component" value="Unassembled WGS sequence"/>
</dbReference>
<reference evidence="1 2" key="1">
    <citation type="submission" date="2018-11" db="EMBL/GenBank/DDBJ databases">
        <authorList>
            <consortium name="Pathogen Informatics"/>
        </authorList>
    </citation>
    <scope>NUCLEOTIDE SEQUENCE [LARGE SCALE GENOMIC DNA]</scope>
</reference>
<sequence length="107" mass="11689">MPSVYLQQLEAVTEATKAFEVESTPVEALLREVEPELVTKRSILKNSKIQSSPVFLKSSVSVFSEANKYVHSNRVTFADPLVSSIFSIPAIIPEEQQIATPAAQQAG</sequence>
<organism evidence="1 2">
    <name type="scientific">Gongylonema pulchrum</name>
    <dbReference type="NCBI Taxonomy" id="637853"/>
    <lineage>
        <taxon>Eukaryota</taxon>
        <taxon>Metazoa</taxon>
        <taxon>Ecdysozoa</taxon>
        <taxon>Nematoda</taxon>
        <taxon>Chromadorea</taxon>
        <taxon>Rhabditida</taxon>
        <taxon>Spirurina</taxon>
        <taxon>Spiruromorpha</taxon>
        <taxon>Spiruroidea</taxon>
        <taxon>Gongylonematidae</taxon>
        <taxon>Gongylonema</taxon>
    </lineage>
</organism>
<evidence type="ECO:0000313" key="1">
    <source>
        <dbReference type="EMBL" id="VDK52274.1"/>
    </source>
</evidence>